<accession>A0A4W4GG31</accession>
<protein>
    <recommendedName>
        <fullName evidence="1">Immunoglobulin domain-containing protein</fullName>
    </recommendedName>
</protein>
<reference evidence="3" key="2">
    <citation type="journal article" date="2017" name="Sci. Adv.">
        <title>A tail of two voltages: Proteomic comparison of the three electric organs of the electric eel.</title>
        <authorList>
            <person name="Traeger L.L."/>
            <person name="Sabat G."/>
            <person name="Barrett-Wilt G.A."/>
            <person name="Wells G.B."/>
            <person name="Sussman M.R."/>
        </authorList>
    </citation>
    <scope>NUCLEOTIDE SEQUENCE [LARGE SCALE GENOMIC DNA]</scope>
</reference>
<dbReference type="PANTHER" id="PTHR46484">
    <property type="entry name" value="SI:CH211-171H4.5-RELATED"/>
    <property type="match status" value="1"/>
</dbReference>
<reference evidence="2" key="5">
    <citation type="submission" date="2025-09" db="UniProtKB">
        <authorList>
            <consortium name="Ensembl"/>
        </authorList>
    </citation>
    <scope>IDENTIFICATION</scope>
</reference>
<dbReference type="InterPro" id="IPR036179">
    <property type="entry name" value="Ig-like_dom_sf"/>
</dbReference>
<reference evidence="2" key="4">
    <citation type="submission" date="2025-08" db="UniProtKB">
        <authorList>
            <consortium name="Ensembl"/>
        </authorList>
    </citation>
    <scope>IDENTIFICATION</scope>
</reference>
<dbReference type="STRING" id="8005.ENSEEEP00000037018"/>
<reference evidence="3" key="1">
    <citation type="journal article" date="2014" name="Science">
        <title>Nonhuman genetics. Genomic basis for the convergent evolution of electric organs.</title>
        <authorList>
            <person name="Gallant J.R."/>
            <person name="Traeger L.L."/>
            <person name="Volkening J.D."/>
            <person name="Moffett H."/>
            <person name="Chen P.H."/>
            <person name="Novina C.D."/>
            <person name="Phillips G.N.Jr."/>
            <person name="Anand R."/>
            <person name="Wells G.B."/>
            <person name="Pinch M."/>
            <person name="Guth R."/>
            <person name="Unguez G.A."/>
            <person name="Albert J.S."/>
            <person name="Zakon H.H."/>
            <person name="Samanta M.P."/>
            <person name="Sussman M.R."/>
        </authorList>
    </citation>
    <scope>NUCLEOTIDE SEQUENCE [LARGE SCALE GENOMIC DNA]</scope>
</reference>
<dbReference type="InterPro" id="IPR013106">
    <property type="entry name" value="Ig_V-set"/>
</dbReference>
<evidence type="ECO:0000313" key="3">
    <source>
        <dbReference type="Proteomes" id="UP000314983"/>
    </source>
</evidence>
<dbReference type="OMA" id="IIMKSPE"/>
<dbReference type="Pfam" id="PF07686">
    <property type="entry name" value="V-set"/>
    <property type="match status" value="1"/>
</dbReference>
<sequence>MCVSCHLYFLDRKHSEPLCVIFFEGSMFSRDWTFSMPKAITGLPGSCVVIPCSFDFKTSQPKNTGDEPLTRLRSLWITRKGEYVFHTGQSNVLDNFKGRTQLLGNPDEQNCTLEIDNVQPHDNGPFCFRAERGNDKYRFNHTMTLHLEKFIMLFIF</sequence>
<dbReference type="InterPro" id="IPR003599">
    <property type="entry name" value="Ig_sub"/>
</dbReference>
<proteinExistence type="predicted"/>
<reference evidence="2" key="3">
    <citation type="submission" date="2020-05" db="EMBL/GenBank/DDBJ databases">
        <title>Electrophorus electricus (electric eel) genome, fEleEle1, primary haplotype.</title>
        <authorList>
            <person name="Myers G."/>
            <person name="Meyer A."/>
            <person name="Fedrigo O."/>
            <person name="Formenti G."/>
            <person name="Rhie A."/>
            <person name="Tracey A."/>
            <person name="Sims Y."/>
            <person name="Jarvis E.D."/>
        </authorList>
    </citation>
    <scope>NUCLEOTIDE SEQUENCE [LARGE SCALE GENOMIC DNA]</scope>
</reference>
<evidence type="ECO:0000259" key="1">
    <source>
        <dbReference type="SMART" id="SM00409"/>
    </source>
</evidence>
<dbReference type="PANTHER" id="PTHR46484:SF7">
    <property type="entry name" value="MYELIN-ASSOCIATED GLYCOPROTEIN-LIKE-RELATED"/>
    <property type="match status" value="1"/>
</dbReference>
<dbReference type="Ensembl" id="ENSEEET00000037453.2">
    <property type="protein sequence ID" value="ENSEEEP00000037018.2"/>
    <property type="gene ID" value="ENSEEEG00000017577.2"/>
</dbReference>
<dbReference type="SMART" id="SM00409">
    <property type="entry name" value="IG"/>
    <property type="match status" value="1"/>
</dbReference>
<dbReference type="AlphaFoldDB" id="A0A4W4GG31"/>
<organism evidence="2 3">
    <name type="scientific">Electrophorus electricus</name>
    <name type="common">Electric eel</name>
    <name type="synonym">Gymnotus electricus</name>
    <dbReference type="NCBI Taxonomy" id="8005"/>
    <lineage>
        <taxon>Eukaryota</taxon>
        <taxon>Metazoa</taxon>
        <taxon>Chordata</taxon>
        <taxon>Craniata</taxon>
        <taxon>Vertebrata</taxon>
        <taxon>Euteleostomi</taxon>
        <taxon>Actinopterygii</taxon>
        <taxon>Neopterygii</taxon>
        <taxon>Teleostei</taxon>
        <taxon>Ostariophysi</taxon>
        <taxon>Gymnotiformes</taxon>
        <taxon>Gymnotoidei</taxon>
        <taxon>Gymnotidae</taxon>
        <taxon>Electrophorus</taxon>
    </lineage>
</organism>
<evidence type="ECO:0000313" key="2">
    <source>
        <dbReference type="Ensembl" id="ENSEEEP00000037018.2"/>
    </source>
</evidence>
<dbReference type="SUPFAM" id="SSF48726">
    <property type="entry name" value="Immunoglobulin"/>
    <property type="match status" value="1"/>
</dbReference>
<dbReference type="Proteomes" id="UP000314983">
    <property type="component" value="Chromosome 15"/>
</dbReference>
<feature type="domain" description="Immunoglobulin" evidence="1">
    <location>
        <begin position="37"/>
        <end position="148"/>
    </location>
</feature>
<dbReference type="InterPro" id="IPR013783">
    <property type="entry name" value="Ig-like_fold"/>
</dbReference>
<dbReference type="GeneTree" id="ENSGT01150000286924"/>
<dbReference type="Gene3D" id="2.60.40.10">
    <property type="entry name" value="Immunoglobulins"/>
    <property type="match status" value="1"/>
</dbReference>
<name>A0A4W4GG31_ELEEL</name>
<keyword evidence="3" id="KW-1185">Reference proteome</keyword>